<dbReference type="EMBL" id="BMHE01000005">
    <property type="protein sequence ID" value="GGI46238.1"/>
    <property type="molecule type" value="Genomic_DNA"/>
</dbReference>
<dbReference type="Proteomes" id="UP000615455">
    <property type="component" value="Unassembled WGS sequence"/>
</dbReference>
<organism evidence="1 2">
    <name type="scientific">Paenibacillus marchantiophytorum</name>
    <dbReference type="NCBI Taxonomy" id="1619310"/>
    <lineage>
        <taxon>Bacteria</taxon>
        <taxon>Bacillati</taxon>
        <taxon>Bacillota</taxon>
        <taxon>Bacilli</taxon>
        <taxon>Bacillales</taxon>
        <taxon>Paenibacillaceae</taxon>
        <taxon>Paenibacillus</taxon>
    </lineage>
</organism>
<protein>
    <recommendedName>
        <fullName evidence="3">Methyltransferase FkbM domain-containing protein</fullName>
    </recommendedName>
</protein>
<gene>
    <name evidence="1" type="ORF">GCM10008018_16120</name>
</gene>
<evidence type="ECO:0000313" key="2">
    <source>
        <dbReference type="Proteomes" id="UP000615455"/>
    </source>
</evidence>
<keyword evidence="2" id="KW-1185">Reference proteome</keyword>
<sequence>MESLMFLQRINIALSRGAATSQLRNIDETDPSSWEFSAFSQNGEDGIIDYLARKIINPNYYFIEVGASEGLENNSSWLALGRKYEGTMYEGSLDAVSRLKEHILPMALGVEAYSLFVNLENTEEIISRSLYKNPDVISLDIDGNDYYIVKKMLEDGLRPKIFVVEYNSAFGPDNSMTIEYDKDFVMDFNSYENYLYFGVSITAWRKLFNENGYKFVTVERRGVNAFFVNPQYFEATFLENIKGACFAENFYQFQKYGTTWLGQFEFIKDKSLYTVIK</sequence>
<accession>A0ABQ2BU88</accession>
<comment type="caution">
    <text evidence="1">The sequence shown here is derived from an EMBL/GenBank/DDBJ whole genome shotgun (WGS) entry which is preliminary data.</text>
</comment>
<evidence type="ECO:0000313" key="1">
    <source>
        <dbReference type="EMBL" id="GGI46238.1"/>
    </source>
</evidence>
<evidence type="ECO:0008006" key="3">
    <source>
        <dbReference type="Google" id="ProtNLM"/>
    </source>
</evidence>
<name>A0ABQ2BU88_9BACL</name>
<reference evidence="2" key="1">
    <citation type="journal article" date="2019" name="Int. J. Syst. Evol. Microbiol.">
        <title>The Global Catalogue of Microorganisms (GCM) 10K type strain sequencing project: providing services to taxonomists for standard genome sequencing and annotation.</title>
        <authorList>
            <consortium name="The Broad Institute Genomics Platform"/>
            <consortium name="The Broad Institute Genome Sequencing Center for Infectious Disease"/>
            <person name="Wu L."/>
            <person name="Ma J."/>
        </authorList>
    </citation>
    <scope>NUCLEOTIDE SEQUENCE [LARGE SCALE GENOMIC DNA]</scope>
    <source>
        <strain evidence="2">CGMCC 1.15043</strain>
    </source>
</reference>
<dbReference type="RefSeq" id="WP_189010057.1">
    <property type="nucleotide sequence ID" value="NZ_BMHE01000005.1"/>
</dbReference>
<proteinExistence type="predicted"/>